<keyword evidence="3 6" id="KW-0547">Nucleotide-binding</keyword>
<dbReference type="FunFam" id="2.40.30.330:FF:000002">
    <property type="entry name" value="Protein CLP1 homolog"/>
    <property type="match status" value="1"/>
</dbReference>
<feature type="domain" description="Clp1 N-terminal" evidence="8">
    <location>
        <begin position="16"/>
        <end position="106"/>
    </location>
</feature>
<dbReference type="Proteomes" id="UP000636800">
    <property type="component" value="Unassembled WGS sequence"/>
</dbReference>
<dbReference type="PANTHER" id="PTHR12755">
    <property type="entry name" value="CLEAVAGE/POLYADENYLATION FACTOR IA SUBUNIT CLP1P"/>
    <property type="match status" value="1"/>
</dbReference>
<comment type="similarity">
    <text evidence="6">Belongs to the Clp1 family. Clp1 subfamily.</text>
</comment>
<evidence type="ECO:0000313" key="10">
    <source>
        <dbReference type="EMBL" id="KAG0485649.1"/>
    </source>
</evidence>
<dbReference type="InterPro" id="IPR038239">
    <property type="entry name" value="Clp1_N_sf"/>
</dbReference>
<sequence length="415" mass="45266">MSADDGAASSGRAFVLEKESELRVEVGSEAPLGLRLASGNAEIFGAELPPEKWITVQPSQKIAIFTWKGATIELEGVSEVEYVADETPMVSYVNVHAILDGRRSRAMTNKGLDSSRGPRAIVVGPTDSGKSSLCKMLLNWACRRSWKPTFVDLDISQGSITIPGCISASPVQTPIDAFGGIPTEMPVAYFFGHTNASVNVELYKVLLTELALTLERRFSCDVEYEAAGMVINTMGWVDGLGYELLLQAVSTFNANVVLVLGQEKLFSMLRDVLKSKPHIDIVKLHKSGGVVPRNQKTRQSSCSSRIKEYFYGLNNDLSPNSLSMNLDDISVYRISGDPPAARSLVAVDINQEIIHSVLAISYAKDPDQIISSNVAGFVYVMEIDMESKRITFLAPCPGEPPSKVFVMGTMKWSED</sequence>
<dbReference type="GO" id="GO:0005849">
    <property type="term" value="C:mRNA cleavage factor complex"/>
    <property type="evidence" value="ECO:0007669"/>
    <property type="project" value="InterPro"/>
</dbReference>
<feature type="binding site" evidence="6">
    <location>
        <position position="61"/>
    </location>
    <ligand>
        <name>ATP</name>
        <dbReference type="ChEBI" id="CHEBI:30616"/>
    </ligand>
</feature>
<dbReference type="AlphaFoldDB" id="A0A835V350"/>
<dbReference type="GO" id="GO:0051731">
    <property type="term" value="F:polynucleotide 5'-hydroxyl-kinase activity"/>
    <property type="evidence" value="ECO:0007669"/>
    <property type="project" value="InterPro"/>
</dbReference>
<dbReference type="PANTHER" id="PTHR12755:SF6">
    <property type="entry name" value="POLYRIBONUCLEOTIDE 5'-HYDROXYL-KINASE CLP1"/>
    <property type="match status" value="1"/>
</dbReference>
<evidence type="ECO:0000256" key="6">
    <source>
        <dbReference type="HAMAP-Rule" id="MF_03035"/>
    </source>
</evidence>
<dbReference type="InterPro" id="IPR038238">
    <property type="entry name" value="Clp1_C_sf"/>
</dbReference>
<dbReference type="SUPFAM" id="SSF52540">
    <property type="entry name" value="P-loop containing nucleoside triphosphate hydrolases"/>
    <property type="match status" value="1"/>
</dbReference>
<dbReference type="HAMAP" id="MF_03035">
    <property type="entry name" value="Clp1"/>
    <property type="match status" value="1"/>
</dbReference>
<dbReference type="InterPro" id="IPR028606">
    <property type="entry name" value="Clp1"/>
</dbReference>
<evidence type="ECO:0000256" key="5">
    <source>
        <dbReference type="ARBA" id="ARBA00023242"/>
    </source>
</evidence>
<reference evidence="10 11" key="1">
    <citation type="journal article" date="2020" name="Nat. Food">
        <title>A phased Vanilla planifolia genome enables genetic improvement of flavour and production.</title>
        <authorList>
            <person name="Hasing T."/>
            <person name="Tang H."/>
            <person name="Brym M."/>
            <person name="Khazi F."/>
            <person name="Huang T."/>
            <person name="Chambers A.H."/>
        </authorList>
    </citation>
    <scope>NUCLEOTIDE SEQUENCE [LARGE SCALE GENOMIC DNA]</scope>
    <source>
        <tissue evidence="10">Leaf</tissue>
    </source>
</reference>
<evidence type="ECO:0000256" key="3">
    <source>
        <dbReference type="ARBA" id="ARBA00022741"/>
    </source>
</evidence>
<keyword evidence="4 6" id="KW-0067">ATP-binding</keyword>
<dbReference type="InterPro" id="IPR045116">
    <property type="entry name" value="Clp1/Grc3"/>
</dbReference>
<dbReference type="GO" id="GO:0031124">
    <property type="term" value="P:mRNA 3'-end processing"/>
    <property type="evidence" value="ECO:0007669"/>
    <property type="project" value="UniProtKB-UniRule"/>
</dbReference>
<accession>A0A835V350</accession>
<comment type="caution">
    <text evidence="10">The sequence shown here is derived from an EMBL/GenBank/DDBJ whole genome shotgun (WGS) entry which is preliminary data.</text>
</comment>
<proteinExistence type="inferred from homology"/>
<feature type="binding site" evidence="6">
    <location>
        <begin position="127"/>
        <end position="132"/>
    </location>
    <ligand>
        <name>ATP</name>
        <dbReference type="ChEBI" id="CHEBI:30616"/>
    </ligand>
</feature>
<dbReference type="Gene3D" id="2.60.120.1030">
    <property type="entry name" value="Clp1, DNA binding domain"/>
    <property type="match status" value="1"/>
</dbReference>
<dbReference type="Pfam" id="PF16573">
    <property type="entry name" value="CLP1_N"/>
    <property type="match status" value="1"/>
</dbReference>
<evidence type="ECO:0000256" key="1">
    <source>
        <dbReference type="ARBA" id="ARBA00004123"/>
    </source>
</evidence>
<dbReference type="Pfam" id="PF06807">
    <property type="entry name" value="Clp1"/>
    <property type="match status" value="1"/>
</dbReference>
<name>A0A835V350_VANPL</name>
<keyword evidence="11" id="KW-1185">Reference proteome</keyword>
<dbReference type="InterPro" id="IPR010655">
    <property type="entry name" value="Clp1_C"/>
</dbReference>
<dbReference type="InterPro" id="IPR032319">
    <property type="entry name" value="CLP1_P"/>
</dbReference>
<comment type="subcellular location">
    <subcellularLocation>
        <location evidence="1 6">Nucleus</location>
    </subcellularLocation>
</comment>
<dbReference type="GO" id="GO:0006388">
    <property type="term" value="P:tRNA splicing, via endonucleolytic cleavage and ligation"/>
    <property type="evidence" value="ECO:0007669"/>
    <property type="project" value="TreeGrafter"/>
</dbReference>
<dbReference type="Pfam" id="PF16575">
    <property type="entry name" value="CLP1_P"/>
    <property type="match status" value="1"/>
</dbReference>
<gene>
    <name evidence="10" type="ORF">HPP92_009728</name>
</gene>
<feature type="binding site" evidence="6">
    <location>
        <position position="21"/>
    </location>
    <ligand>
        <name>ATP</name>
        <dbReference type="ChEBI" id="CHEBI:30616"/>
    </ligand>
</feature>
<dbReference type="FunFam" id="2.60.120.1030:FF:000001">
    <property type="entry name" value="Protein CLP1 homolog 5"/>
    <property type="match status" value="1"/>
</dbReference>
<protein>
    <recommendedName>
        <fullName evidence="6">Protein CLP1 homolog</fullName>
    </recommendedName>
</protein>
<dbReference type="Gene3D" id="2.40.30.330">
    <property type="entry name" value="Pre-mRNA cleavage complex subunit Clp1, C-terminal domain"/>
    <property type="match status" value="1"/>
</dbReference>
<evidence type="ECO:0000256" key="4">
    <source>
        <dbReference type="ARBA" id="ARBA00022840"/>
    </source>
</evidence>
<organism evidence="10 11">
    <name type="scientific">Vanilla planifolia</name>
    <name type="common">Vanilla</name>
    <dbReference type="NCBI Taxonomy" id="51239"/>
    <lineage>
        <taxon>Eukaryota</taxon>
        <taxon>Viridiplantae</taxon>
        <taxon>Streptophyta</taxon>
        <taxon>Embryophyta</taxon>
        <taxon>Tracheophyta</taxon>
        <taxon>Spermatophyta</taxon>
        <taxon>Magnoliopsida</taxon>
        <taxon>Liliopsida</taxon>
        <taxon>Asparagales</taxon>
        <taxon>Orchidaceae</taxon>
        <taxon>Vanilloideae</taxon>
        <taxon>Vanilleae</taxon>
        <taxon>Vanilla</taxon>
    </lineage>
</organism>
<comment type="function">
    <text evidence="6">Required for endonucleolytic cleavage during polyadenylation-dependent pre-mRNA 3'-end formation.</text>
</comment>
<dbReference type="OrthoDB" id="667358at2759"/>
<evidence type="ECO:0000256" key="2">
    <source>
        <dbReference type="ARBA" id="ARBA00022664"/>
    </source>
</evidence>
<evidence type="ECO:0000259" key="7">
    <source>
        <dbReference type="Pfam" id="PF06807"/>
    </source>
</evidence>
<keyword evidence="2 6" id="KW-0507">mRNA processing</keyword>
<evidence type="ECO:0000259" key="8">
    <source>
        <dbReference type="Pfam" id="PF16573"/>
    </source>
</evidence>
<dbReference type="EMBL" id="JADCNL010000004">
    <property type="protein sequence ID" value="KAG0485649.1"/>
    <property type="molecule type" value="Genomic_DNA"/>
</dbReference>
<evidence type="ECO:0000259" key="9">
    <source>
        <dbReference type="Pfam" id="PF16575"/>
    </source>
</evidence>
<dbReference type="FunFam" id="3.40.50.300:FF:001231">
    <property type="entry name" value="Protein CLP1 homolog"/>
    <property type="match status" value="1"/>
</dbReference>
<feature type="domain" description="Clp1 C-terminal" evidence="7">
    <location>
        <begin position="317"/>
        <end position="414"/>
    </location>
</feature>
<keyword evidence="5 6" id="KW-0539">Nucleus</keyword>
<evidence type="ECO:0000313" key="11">
    <source>
        <dbReference type="Proteomes" id="UP000636800"/>
    </source>
</evidence>
<feature type="domain" description="Clp1 P-loop" evidence="9">
    <location>
        <begin position="124"/>
        <end position="312"/>
    </location>
</feature>
<dbReference type="GO" id="GO:0005524">
    <property type="term" value="F:ATP binding"/>
    <property type="evidence" value="ECO:0007669"/>
    <property type="project" value="UniProtKB-UniRule"/>
</dbReference>
<dbReference type="InterPro" id="IPR032324">
    <property type="entry name" value="Clp1_N"/>
</dbReference>
<dbReference type="InterPro" id="IPR027417">
    <property type="entry name" value="P-loop_NTPase"/>
</dbReference>
<dbReference type="Gene3D" id="3.40.50.300">
    <property type="entry name" value="P-loop containing nucleotide triphosphate hydrolases"/>
    <property type="match status" value="1"/>
</dbReference>